<proteinExistence type="predicted"/>
<comment type="caution">
    <text evidence="2">The sequence shown here is derived from an EMBL/GenBank/DDBJ whole genome shotgun (WGS) entry which is preliminary data.</text>
</comment>
<organism evidence="2 3">
    <name type="scientific">Puccinia graminis f. sp. tritici</name>
    <dbReference type="NCBI Taxonomy" id="56615"/>
    <lineage>
        <taxon>Eukaryota</taxon>
        <taxon>Fungi</taxon>
        <taxon>Dikarya</taxon>
        <taxon>Basidiomycota</taxon>
        <taxon>Pucciniomycotina</taxon>
        <taxon>Pucciniomycetes</taxon>
        <taxon>Pucciniales</taxon>
        <taxon>Pucciniaceae</taxon>
        <taxon>Puccinia</taxon>
    </lineage>
</organism>
<feature type="transmembrane region" description="Helical" evidence="1">
    <location>
        <begin position="12"/>
        <end position="33"/>
    </location>
</feature>
<keyword evidence="1" id="KW-0472">Membrane</keyword>
<reference evidence="2 3" key="1">
    <citation type="submission" date="2019-05" db="EMBL/GenBank/DDBJ databases">
        <title>Emergence of the Ug99 lineage of the wheat stem rust pathogen through somatic hybridization.</title>
        <authorList>
            <person name="Li F."/>
            <person name="Upadhyaya N.M."/>
            <person name="Sperschneider J."/>
            <person name="Matny O."/>
            <person name="Nguyen-Phuc H."/>
            <person name="Mago R."/>
            <person name="Raley C."/>
            <person name="Miller M.E."/>
            <person name="Silverstein K.A.T."/>
            <person name="Henningsen E."/>
            <person name="Hirsch C.D."/>
            <person name="Visser B."/>
            <person name="Pretorius Z.A."/>
            <person name="Steffenson B.J."/>
            <person name="Schwessinger B."/>
            <person name="Dodds P.N."/>
            <person name="Figueroa M."/>
        </authorList>
    </citation>
    <scope>NUCLEOTIDE SEQUENCE [LARGE SCALE GENOMIC DNA]</scope>
    <source>
        <strain evidence="2 3">Ug99</strain>
    </source>
</reference>
<keyword evidence="1" id="KW-0812">Transmembrane</keyword>
<dbReference type="EMBL" id="VDEP01000014">
    <property type="protein sequence ID" value="KAA1136978.1"/>
    <property type="molecule type" value="Genomic_DNA"/>
</dbReference>
<protein>
    <submittedName>
        <fullName evidence="2">Uncharacterized protein</fullName>
    </submittedName>
</protein>
<evidence type="ECO:0000313" key="2">
    <source>
        <dbReference type="EMBL" id="KAA1136978.1"/>
    </source>
</evidence>
<keyword evidence="1" id="KW-1133">Transmembrane helix</keyword>
<evidence type="ECO:0000313" key="3">
    <source>
        <dbReference type="Proteomes" id="UP000325313"/>
    </source>
</evidence>
<dbReference type="AlphaFoldDB" id="A0A5B0SG44"/>
<evidence type="ECO:0000256" key="1">
    <source>
        <dbReference type="SAM" id="Phobius"/>
    </source>
</evidence>
<gene>
    <name evidence="2" type="ORF">PGTUg99_008480</name>
</gene>
<sequence>MVVTESPKETILLVGISIVILYLGFSFISPLTYGTPGLDPSQVNRRRLLSTWTLHFAK</sequence>
<name>A0A5B0SG44_PUCGR</name>
<accession>A0A5B0SG44</accession>
<dbReference type="Proteomes" id="UP000325313">
    <property type="component" value="Unassembled WGS sequence"/>
</dbReference>